<evidence type="ECO:0000256" key="10">
    <source>
        <dbReference type="SAM" id="MobiDB-lite"/>
    </source>
</evidence>
<dbReference type="CDD" id="cd13169">
    <property type="entry name" value="RanBD_NUP50_plant"/>
    <property type="match status" value="1"/>
</dbReference>
<keyword evidence="9" id="KW-0539">Nucleus</keyword>
<dbReference type="Pfam" id="PF08911">
    <property type="entry name" value="NUP50"/>
    <property type="match status" value="1"/>
</dbReference>
<keyword evidence="4" id="KW-0509">mRNA transport</keyword>
<comment type="subcellular location">
    <subcellularLocation>
        <location evidence="1">Nucleus</location>
        <location evidence="1">Nuclear pore complex</location>
    </subcellularLocation>
</comment>
<evidence type="ECO:0000256" key="1">
    <source>
        <dbReference type="ARBA" id="ARBA00004567"/>
    </source>
</evidence>
<evidence type="ECO:0000256" key="4">
    <source>
        <dbReference type="ARBA" id="ARBA00022816"/>
    </source>
</evidence>
<dbReference type="Gene3D" id="2.30.29.30">
    <property type="entry name" value="Pleckstrin-homology domain (PH domain)/Phosphotyrosine-binding domain (PTB)"/>
    <property type="match status" value="1"/>
</dbReference>
<dbReference type="SMART" id="SM00160">
    <property type="entry name" value="RanBD"/>
    <property type="match status" value="1"/>
</dbReference>
<feature type="region of interest" description="Disordered" evidence="10">
    <location>
        <begin position="101"/>
        <end position="192"/>
    </location>
</feature>
<dbReference type="OMA" id="HSTGKNA"/>
<dbReference type="PANTHER" id="PTHR23138:SF142">
    <property type="entry name" value="RAN-BINDING PROTEIN 3B-RELATED"/>
    <property type="match status" value="1"/>
</dbReference>
<feature type="compositionally biased region" description="Acidic residues" evidence="10">
    <location>
        <begin position="174"/>
        <end position="183"/>
    </location>
</feature>
<dbReference type="InterPro" id="IPR011993">
    <property type="entry name" value="PH-like_dom_sf"/>
</dbReference>
<feature type="region of interest" description="Disordered" evidence="10">
    <location>
        <begin position="1"/>
        <end position="71"/>
    </location>
</feature>
<dbReference type="InterPro" id="IPR015007">
    <property type="entry name" value="NUP2/50/61"/>
</dbReference>
<evidence type="ECO:0000313" key="12">
    <source>
        <dbReference type="EMBL" id="ABK24487.1"/>
    </source>
</evidence>
<keyword evidence="8" id="KW-0906">Nuclear pore complex</keyword>
<dbReference type="InterPro" id="IPR000156">
    <property type="entry name" value="Ran_bind_dom"/>
</dbReference>
<accession>A9NV26</accession>
<dbReference type="PROSITE" id="PS50196">
    <property type="entry name" value="RANBD1"/>
    <property type="match status" value="1"/>
</dbReference>
<dbReference type="GO" id="GO:0005643">
    <property type="term" value="C:nuclear pore"/>
    <property type="evidence" value="ECO:0007669"/>
    <property type="project" value="UniProtKB-SubCell"/>
</dbReference>
<dbReference type="GO" id="GO:0051028">
    <property type="term" value="P:mRNA transport"/>
    <property type="evidence" value="ECO:0007669"/>
    <property type="project" value="UniProtKB-KW"/>
</dbReference>
<feature type="compositionally biased region" description="Basic and acidic residues" evidence="10">
    <location>
        <begin position="139"/>
        <end position="173"/>
    </location>
</feature>
<dbReference type="InterPro" id="IPR045207">
    <property type="entry name" value="RanBD_NUP50_plant"/>
</dbReference>
<feature type="compositionally biased region" description="Basic and acidic residues" evidence="10">
    <location>
        <begin position="113"/>
        <end position="129"/>
    </location>
</feature>
<dbReference type="InterPro" id="IPR045255">
    <property type="entry name" value="RanBP1-like"/>
</dbReference>
<evidence type="ECO:0000256" key="2">
    <source>
        <dbReference type="ARBA" id="ARBA00022448"/>
    </source>
</evidence>
<evidence type="ECO:0000256" key="6">
    <source>
        <dbReference type="ARBA" id="ARBA00022990"/>
    </source>
</evidence>
<feature type="domain" description="RanBD1" evidence="11">
    <location>
        <begin position="313"/>
        <end position="430"/>
    </location>
</feature>
<keyword evidence="5" id="KW-0653">Protein transport</keyword>
<dbReference type="SUPFAM" id="SSF50729">
    <property type="entry name" value="PH domain-like"/>
    <property type="match status" value="1"/>
</dbReference>
<evidence type="ECO:0000256" key="7">
    <source>
        <dbReference type="ARBA" id="ARBA00023010"/>
    </source>
</evidence>
<keyword evidence="2" id="KW-0813">Transport</keyword>
<proteinExistence type="evidence at transcript level"/>
<keyword evidence="3" id="KW-0677">Repeat</keyword>
<evidence type="ECO:0000256" key="9">
    <source>
        <dbReference type="ARBA" id="ARBA00023242"/>
    </source>
</evidence>
<organism evidence="12">
    <name type="scientific">Picea sitchensis</name>
    <name type="common">Sitka spruce</name>
    <name type="synonym">Pinus sitchensis</name>
    <dbReference type="NCBI Taxonomy" id="3332"/>
    <lineage>
        <taxon>Eukaryota</taxon>
        <taxon>Viridiplantae</taxon>
        <taxon>Streptophyta</taxon>
        <taxon>Embryophyta</taxon>
        <taxon>Tracheophyta</taxon>
        <taxon>Spermatophyta</taxon>
        <taxon>Pinopsida</taxon>
        <taxon>Pinidae</taxon>
        <taxon>Conifers I</taxon>
        <taxon>Pinales</taxon>
        <taxon>Pinaceae</taxon>
        <taxon>Picea</taxon>
    </lineage>
</organism>
<reference evidence="12" key="1">
    <citation type="journal article" date="2008" name="BMC Genomics">
        <title>A conifer genomics resource of 200,000 spruce (Picea spp.) ESTs and 6,464 high-quality, sequence-finished full-length cDNAs for Sitka spruce (Picea sitchensis).</title>
        <authorList>
            <person name="Ralph S.G."/>
            <person name="Chun H.J."/>
            <person name="Kolosova N."/>
            <person name="Cooper D."/>
            <person name="Oddy C."/>
            <person name="Ritland C.E."/>
            <person name="Kirkpatrick R."/>
            <person name="Moore R."/>
            <person name="Barber S."/>
            <person name="Holt R.A."/>
            <person name="Jones S.J."/>
            <person name="Marra M.A."/>
            <person name="Douglas C.J."/>
            <person name="Ritland K."/>
            <person name="Bohlmann J."/>
        </authorList>
    </citation>
    <scope>NUCLEOTIDE SEQUENCE</scope>
    <source>
        <tissue evidence="12">Bark</tissue>
    </source>
</reference>
<evidence type="ECO:0000256" key="5">
    <source>
        <dbReference type="ARBA" id="ARBA00022927"/>
    </source>
</evidence>
<dbReference type="AlphaFoldDB" id="A9NV26"/>
<name>A9NV26_PICSI</name>
<dbReference type="Pfam" id="PF00638">
    <property type="entry name" value="Ran_BP1"/>
    <property type="match status" value="1"/>
</dbReference>
<sequence>MGDAEDAISVSKKRAAGRELSRDDDPDAEDEDICGKETGSSQRASEEVMATRRIVKVRRTQSSSDETPNPFAAVVLVPPTVTPQVVDASKVAEGCKDEAEKIGEAEATELTEIAEKKVGEKEDPKRESTDLNSTELNTEEPKRNKLERESSDLKHVEITEGEPNKEESSKEEPNEGEEEDDEEKPNTKSLERKQPAFVKTFQQLSNAQNAFTGIAGTGFSFSSFSFDTKITPYGSTPKFGSFNYSSASAFGGLSSTGSLAGTGSLFGTKLVSDDSAPTDLSGTTSDSAAPLHLFGEPATEKVSTAGSGFGTLQEVSVETGEEKEKAVFTVDAALFQYINGGWKERGKGELRLNIPTVDTGRARLVMRARGNYRLILNTNLYPDMKLTGMEQRGFSFACINSAGDGKDSLATFALKFKESLVAEDFRAAIEAYKDRSHA</sequence>
<protein>
    <recommendedName>
        <fullName evidence="11">RanBD1 domain-containing protein</fullName>
    </recommendedName>
</protein>
<dbReference type="GO" id="GO:0015031">
    <property type="term" value="P:protein transport"/>
    <property type="evidence" value="ECO:0007669"/>
    <property type="project" value="UniProtKB-KW"/>
</dbReference>
<evidence type="ECO:0000256" key="8">
    <source>
        <dbReference type="ARBA" id="ARBA00023132"/>
    </source>
</evidence>
<keyword evidence="6" id="KW-0007">Acetylation</keyword>
<dbReference type="EMBL" id="EF085180">
    <property type="protein sequence ID" value="ABK24487.1"/>
    <property type="molecule type" value="mRNA"/>
</dbReference>
<evidence type="ECO:0000259" key="11">
    <source>
        <dbReference type="PROSITE" id="PS50196"/>
    </source>
</evidence>
<dbReference type="PANTHER" id="PTHR23138">
    <property type="entry name" value="RAN BINDING PROTEIN"/>
    <property type="match status" value="1"/>
</dbReference>
<keyword evidence="7" id="KW-0811">Translocation</keyword>
<evidence type="ECO:0000256" key="3">
    <source>
        <dbReference type="ARBA" id="ARBA00022737"/>
    </source>
</evidence>